<feature type="domain" description="AAA+ ATPase" evidence="1">
    <location>
        <begin position="487"/>
        <end position="769"/>
    </location>
</feature>
<dbReference type="EMBL" id="CP080035">
    <property type="protein sequence ID" value="QYC12374.1"/>
    <property type="molecule type" value="Genomic_DNA"/>
</dbReference>
<dbReference type="CDD" id="cd01127">
    <property type="entry name" value="TrwB_TraG_TraD_VirD4"/>
    <property type="match status" value="1"/>
</dbReference>
<keyword evidence="3" id="KW-1185">Reference proteome</keyword>
<dbReference type="GeneID" id="94377310"/>
<protein>
    <submittedName>
        <fullName evidence="2">Type IV secretion system protein TraC</fullName>
    </submittedName>
</protein>
<dbReference type="InterPro" id="IPR014117">
    <property type="entry name" value="TraC-F-type"/>
</dbReference>
<dbReference type="NCBIfam" id="TIGR02746">
    <property type="entry name" value="TraC-F-type"/>
    <property type="match status" value="1"/>
</dbReference>
<dbReference type="PANTHER" id="PTHR38467:SF1">
    <property type="entry name" value="CONJUGATIVE TRANSFER: ASSEMBLY"/>
    <property type="match status" value="1"/>
</dbReference>
<dbReference type="InterPro" id="IPR003593">
    <property type="entry name" value="AAA+_ATPase"/>
</dbReference>
<dbReference type="Proteomes" id="UP000824334">
    <property type="component" value="Plasmid unnamed1"/>
</dbReference>
<proteinExistence type="predicted"/>
<dbReference type="SMART" id="SM00382">
    <property type="entry name" value="AAA"/>
    <property type="match status" value="1"/>
</dbReference>
<accession>A0ABX8TRF2</accession>
<dbReference type="RefSeq" id="WP_219373699.1">
    <property type="nucleotide sequence ID" value="NZ_CP080035.1"/>
</dbReference>
<dbReference type="Pfam" id="PF11130">
    <property type="entry name" value="TraC_F_IV"/>
    <property type="match status" value="1"/>
</dbReference>
<organism evidence="2 3">
    <name type="scientific">Brevundimonas nasdae</name>
    <dbReference type="NCBI Taxonomy" id="172043"/>
    <lineage>
        <taxon>Bacteria</taxon>
        <taxon>Pseudomonadati</taxon>
        <taxon>Pseudomonadota</taxon>
        <taxon>Alphaproteobacteria</taxon>
        <taxon>Caulobacterales</taxon>
        <taxon>Caulobacteraceae</taxon>
        <taxon>Brevundimonas</taxon>
    </lineage>
</organism>
<name>A0ABX8TRF2_9CAUL</name>
<keyword evidence="2" id="KW-0614">Plasmid</keyword>
<geneLocation type="plasmid" evidence="2 3">
    <name>unnamed1</name>
</geneLocation>
<evidence type="ECO:0000313" key="2">
    <source>
        <dbReference type="EMBL" id="QYC12374.1"/>
    </source>
</evidence>
<dbReference type="InterPro" id="IPR025955">
    <property type="entry name" value="TraC/Conjuga_ATPase"/>
</dbReference>
<gene>
    <name evidence="2" type="primary">traC</name>
    <name evidence="2" type="ORF">KWG56_18610</name>
</gene>
<dbReference type="PANTHER" id="PTHR38467">
    <property type="match status" value="1"/>
</dbReference>
<dbReference type="InterPro" id="IPR043964">
    <property type="entry name" value="P-loop_TraG"/>
</dbReference>
<reference evidence="2 3" key="1">
    <citation type="submission" date="2021-07" db="EMBL/GenBank/DDBJ databases">
        <title>Isolation and characterization of bacteria from a gold mining with a capacity of golden bioaccumulation.</title>
        <authorList>
            <person name="Yang X.J."/>
        </authorList>
    </citation>
    <scope>NUCLEOTIDE SEQUENCE [LARGE SCALE GENOMIC DNA]</scope>
    <source>
        <strain evidence="2 3">Au29</strain>
        <plasmid evidence="2 3">unnamed1</plasmid>
    </source>
</reference>
<evidence type="ECO:0000313" key="3">
    <source>
        <dbReference type="Proteomes" id="UP000824334"/>
    </source>
</evidence>
<evidence type="ECO:0000259" key="1">
    <source>
        <dbReference type="SMART" id="SM00382"/>
    </source>
</evidence>
<dbReference type="InterPro" id="IPR053155">
    <property type="entry name" value="F-pilin_assembly_TraC"/>
</dbReference>
<sequence>MSNVVAKSVGRFLDAVSDFMAPEAPPSDSPRERFRAPTLSGLLPYRSWDAEHKLFATNKTLGWALEVIPMIGANETTNKMLGDLFTSVPAGSSVQVISYASPKIGEVVDHWASARAGQDPSFKRLAEFRREHFRRAAWESASSTDPFYLRDYRIFICIEMDVDEPMVVEQLVEARSKFQSDLQAMAQVQSFTMGPMELIRAVADILNPSLNIRGRSDEYDPQRWINQQMVDAETRYTIYRDRIDIRSRAESDDFLMPDTPLEEVALKREGGAREAKFQLRAFNVKRYPEHFTQGHMSKLLGDMFNDTIRVIGPTVMTLYFQTSSHEKTKTESELRRMRTAQAASNKLNSMFPDTRKSADDWAMVMEQVSDGAVLADVGMSVISIAPVKKAAEAESKLRAVFRNTRFELERADDVHLPTLLACLPLTLGRGMFSDLKKRGKTRRMPTTAVAKIAPLQGEFMGGEVPHLLLVGRRGQVMQWSNFDNKAGNHNTCVVGSSGSGKSVTMQEMMAAYRGADAEVVVIDDGMSFKNAALGLGGAFVEFDLDQRPCLNPFNLIDAEDAAGDEPGEYLAEGLQMVRLMIEQAARGDDGCSSEERGVTEMAVKAVWDAHGKGGSFAHVIEELKDKHGPLGLSLARSLAAYDKGAVYGGIFNGQTNIDIRNPLTVFEMSSLETKAELRAVIILALFFLVRQRMRLGGRSRRKILIIDEAWKMLANGSTGAFIEGFARRCRKEGGALVTGTQSLEDYFKTTGAAACFANSDHVLILRLKDETLQQLASSDKLLVDEPTMALLRTLKVKDGEYSELFAIGPEARFIGRLVLDPYTVTLFSTTAAVFDQIKVAVDGGAELHDVVTAIAKQRFPNWFRK</sequence>
<dbReference type="Pfam" id="PF19044">
    <property type="entry name" value="P-loop_TraG"/>
    <property type="match status" value="2"/>
</dbReference>